<dbReference type="Proteomes" id="UP000299102">
    <property type="component" value="Unassembled WGS sequence"/>
</dbReference>
<evidence type="ECO:0000313" key="3">
    <source>
        <dbReference type="Proteomes" id="UP000299102"/>
    </source>
</evidence>
<keyword evidence="3" id="KW-1185">Reference proteome</keyword>
<reference evidence="2 3" key="1">
    <citation type="journal article" date="2019" name="Commun. Biol.">
        <title>The bagworm genome reveals a unique fibroin gene that provides high tensile strength.</title>
        <authorList>
            <person name="Kono N."/>
            <person name="Nakamura H."/>
            <person name="Ohtoshi R."/>
            <person name="Tomita M."/>
            <person name="Numata K."/>
            <person name="Arakawa K."/>
        </authorList>
    </citation>
    <scope>NUCLEOTIDE SEQUENCE [LARGE SCALE GENOMIC DNA]</scope>
</reference>
<feature type="compositionally biased region" description="Basic residues" evidence="1">
    <location>
        <begin position="1"/>
        <end position="10"/>
    </location>
</feature>
<feature type="region of interest" description="Disordered" evidence="1">
    <location>
        <begin position="51"/>
        <end position="80"/>
    </location>
</feature>
<feature type="region of interest" description="Disordered" evidence="1">
    <location>
        <begin position="1"/>
        <end position="24"/>
    </location>
</feature>
<gene>
    <name evidence="2" type="ORF">EVAR_17325_1</name>
</gene>
<accession>A0A4C1TT97</accession>
<evidence type="ECO:0000256" key="1">
    <source>
        <dbReference type="SAM" id="MobiDB-lite"/>
    </source>
</evidence>
<name>A0A4C1TT97_EUMVA</name>
<comment type="caution">
    <text evidence="2">The sequence shown here is derived from an EMBL/GenBank/DDBJ whole genome shotgun (WGS) entry which is preliminary data.</text>
</comment>
<organism evidence="2 3">
    <name type="scientific">Eumeta variegata</name>
    <name type="common">Bagworm moth</name>
    <name type="synonym">Eumeta japonica</name>
    <dbReference type="NCBI Taxonomy" id="151549"/>
    <lineage>
        <taxon>Eukaryota</taxon>
        <taxon>Metazoa</taxon>
        <taxon>Ecdysozoa</taxon>
        <taxon>Arthropoda</taxon>
        <taxon>Hexapoda</taxon>
        <taxon>Insecta</taxon>
        <taxon>Pterygota</taxon>
        <taxon>Neoptera</taxon>
        <taxon>Endopterygota</taxon>
        <taxon>Lepidoptera</taxon>
        <taxon>Glossata</taxon>
        <taxon>Ditrysia</taxon>
        <taxon>Tineoidea</taxon>
        <taxon>Psychidae</taxon>
        <taxon>Oiketicinae</taxon>
        <taxon>Eumeta</taxon>
    </lineage>
</organism>
<sequence>MRFRRWRRVGRTSPLPARPLRKRETAYVRARPGLISHKYRKYNVLHARARSTVKQAYEPPESKCSPPPKDTRDPRGLTSALPASREGIAYLVEVGAS</sequence>
<protein>
    <submittedName>
        <fullName evidence="2">Uncharacterized protein</fullName>
    </submittedName>
</protein>
<proteinExistence type="predicted"/>
<dbReference type="AlphaFoldDB" id="A0A4C1TT97"/>
<evidence type="ECO:0000313" key="2">
    <source>
        <dbReference type="EMBL" id="GBP17209.1"/>
    </source>
</evidence>
<dbReference type="EMBL" id="BGZK01000085">
    <property type="protein sequence ID" value="GBP17209.1"/>
    <property type="molecule type" value="Genomic_DNA"/>
</dbReference>